<dbReference type="RefSeq" id="WP_243510369.1">
    <property type="nucleotide sequence ID" value="NZ_CP094534.1"/>
</dbReference>
<gene>
    <name evidence="2" type="ORF">MTP16_14060</name>
</gene>
<dbReference type="EMBL" id="CP094534">
    <property type="protein sequence ID" value="UOE32255.1"/>
    <property type="molecule type" value="Genomic_DNA"/>
</dbReference>
<evidence type="ECO:0000313" key="2">
    <source>
        <dbReference type="EMBL" id="UOE32255.1"/>
    </source>
</evidence>
<sequence length="45" mass="5111">MVRWGFALDAGLALFIGIPALMLALLLFYFMLFFGFFAFVAEMPM</sequence>
<feature type="transmembrane region" description="Helical" evidence="1">
    <location>
        <begin position="12"/>
        <end position="40"/>
    </location>
</feature>
<organism evidence="2 3">
    <name type="scientific">Hymenobacter monticola</name>
    <dbReference type="NCBI Taxonomy" id="1705399"/>
    <lineage>
        <taxon>Bacteria</taxon>
        <taxon>Pseudomonadati</taxon>
        <taxon>Bacteroidota</taxon>
        <taxon>Cytophagia</taxon>
        <taxon>Cytophagales</taxon>
        <taxon>Hymenobacteraceae</taxon>
        <taxon>Hymenobacter</taxon>
    </lineage>
</organism>
<accession>A0ABY4AZC5</accession>
<keyword evidence="1" id="KW-1133">Transmembrane helix</keyword>
<reference evidence="2 3" key="1">
    <citation type="submission" date="2022-03" db="EMBL/GenBank/DDBJ databases">
        <title>Hymenobactersp. isolated from the air.</title>
        <authorList>
            <person name="Won M."/>
            <person name="Kwon S.-W."/>
        </authorList>
    </citation>
    <scope>NUCLEOTIDE SEQUENCE [LARGE SCALE GENOMIC DNA]</scope>
    <source>
        <strain evidence="2 3">KACC 22596</strain>
    </source>
</reference>
<keyword evidence="3" id="KW-1185">Reference proteome</keyword>
<dbReference type="Proteomes" id="UP000831390">
    <property type="component" value="Chromosome"/>
</dbReference>
<name>A0ABY4AZC5_9BACT</name>
<protein>
    <submittedName>
        <fullName evidence="2">Uncharacterized protein</fullName>
    </submittedName>
</protein>
<keyword evidence="1" id="KW-0812">Transmembrane</keyword>
<evidence type="ECO:0000313" key="3">
    <source>
        <dbReference type="Proteomes" id="UP000831390"/>
    </source>
</evidence>
<keyword evidence="1" id="KW-0472">Membrane</keyword>
<proteinExistence type="predicted"/>
<evidence type="ECO:0000256" key="1">
    <source>
        <dbReference type="SAM" id="Phobius"/>
    </source>
</evidence>